<dbReference type="SUPFAM" id="SSF53756">
    <property type="entry name" value="UDP-Glycosyltransferase/glycogen phosphorylase"/>
    <property type="match status" value="1"/>
</dbReference>
<dbReference type="Gene3D" id="3.40.50.2000">
    <property type="entry name" value="Glycogen Phosphorylase B"/>
    <property type="match status" value="2"/>
</dbReference>
<dbReference type="PANTHER" id="PTHR10788">
    <property type="entry name" value="TREHALOSE-6-PHOSPHATE SYNTHASE"/>
    <property type="match status" value="1"/>
</dbReference>
<evidence type="ECO:0000313" key="3">
    <source>
        <dbReference type="EMBL" id="SPE20263.1"/>
    </source>
</evidence>
<dbReference type="AlphaFoldDB" id="A0A2N9LAU8"/>
<comment type="similarity">
    <text evidence="1">Belongs to the glycosyltransferase 20 family.</text>
</comment>
<reference evidence="4" key="1">
    <citation type="submission" date="2018-02" db="EMBL/GenBank/DDBJ databases">
        <authorList>
            <person name="Hausmann B."/>
        </authorList>
    </citation>
    <scope>NUCLEOTIDE SEQUENCE [LARGE SCALE GENOMIC DNA]</scope>
    <source>
        <strain evidence="4">Peat soil MAG SbA5</strain>
    </source>
</reference>
<evidence type="ECO:0000256" key="2">
    <source>
        <dbReference type="SAM" id="Phobius"/>
    </source>
</evidence>
<evidence type="ECO:0000313" key="4">
    <source>
        <dbReference type="Proteomes" id="UP000239735"/>
    </source>
</evidence>
<dbReference type="Proteomes" id="UP000239735">
    <property type="component" value="Unassembled WGS sequence"/>
</dbReference>
<dbReference type="OrthoDB" id="9761633at2"/>
<dbReference type="PANTHER" id="PTHR10788:SF106">
    <property type="entry name" value="BCDNA.GH08860"/>
    <property type="match status" value="1"/>
</dbReference>
<accession>A0A2N9LAU8</accession>
<gene>
    <name evidence="3" type="ORF">SBA5_290117</name>
</gene>
<dbReference type="Pfam" id="PF00982">
    <property type="entry name" value="Glyco_transf_20"/>
    <property type="match status" value="1"/>
</dbReference>
<dbReference type="CDD" id="cd03788">
    <property type="entry name" value="GT20_TPS"/>
    <property type="match status" value="1"/>
</dbReference>
<protein>
    <submittedName>
        <fullName evidence="3">Alpha,alpha-trehalose-phosphate synthase (UDP-forming)</fullName>
    </submittedName>
</protein>
<sequence length="689" mass="78078">MAASGPPDVIAALARGVVEKSLQRGVEVGAFGHKGDWQWLEETFPIHQGNDLQGAMAIVADASYIRSEANDLWRRSFWRIVALVILIVGITLGMVRWFLLRPMSRAAERMRHLRTGHAERSGDAEVPELALFSPLAREMETMAASLRAARAAAAAEARLREAGENLWTAERLAVHMRNRAGSSRIFVVSNREPYMHIRQGRETVCVVPPSGLVTALEPVLRACDGVWVASGNGDADATTVDEFDRLRVPPDDPRYTLRRVWLSEEEESRYYEGFANEGLWPLCHIAHTRPIFRAADWECYQRVNQRFADALLQEMRDSAEPVVFVQDYHLALLPQMVKKARPDARVAIFWHIPWPNPEAFGICPWQVELLDGLLGADLIGFHIPLHCNNFLATVDRAVESRTAREYMNVLRNGHLTAVRPYPVSVAFDGGAQPVTELDRIAMDDERVAERQRLLSEFGARAECLAVGVDRLDYTKGIVERLEAFEQLLEDHPWHQERLTMVQVAAPSRSRIPSYVELRRRVEATVERINSRYQTARWKPVILIERQLNHDEVRRWYRAADICLVTSLHDGMNLVAKEFVAARNDEDGVLVLSRFTGAAVELRDALLVNPYDVVGVAEAIHMGLEMGADERRERMQGMRRQVIEHNIYMWAARVLGDLRELRLEPAETTEVSRVTASSVRRAELPLEKLA</sequence>
<keyword evidence="2" id="KW-0812">Transmembrane</keyword>
<dbReference type="GO" id="GO:0003825">
    <property type="term" value="F:alpha,alpha-trehalose-phosphate synthase (UDP-forming) activity"/>
    <property type="evidence" value="ECO:0007669"/>
    <property type="project" value="TreeGrafter"/>
</dbReference>
<keyword evidence="2" id="KW-0472">Membrane</keyword>
<dbReference type="InterPro" id="IPR001830">
    <property type="entry name" value="Glyco_trans_20"/>
</dbReference>
<feature type="transmembrane region" description="Helical" evidence="2">
    <location>
        <begin position="77"/>
        <end position="99"/>
    </location>
</feature>
<organism evidence="3 4">
    <name type="scientific">Candidatus Sulfuritelmatomonas gaucii</name>
    <dbReference type="NCBI Taxonomy" id="2043161"/>
    <lineage>
        <taxon>Bacteria</taxon>
        <taxon>Pseudomonadati</taxon>
        <taxon>Acidobacteriota</taxon>
        <taxon>Terriglobia</taxon>
        <taxon>Terriglobales</taxon>
        <taxon>Acidobacteriaceae</taxon>
        <taxon>Candidatus Sulfuritelmatomonas</taxon>
    </lineage>
</organism>
<dbReference type="EMBL" id="OKRB01000085">
    <property type="protein sequence ID" value="SPE20263.1"/>
    <property type="molecule type" value="Genomic_DNA"/>
</dbReference>
<name>A0A2N9LAU8_9BACT</name>
<dbReference type="GO" id="GO:0005992">
    <property type="term" value="P:trehalose biosynthetic process"/>
    <property type="evidence" value="ECO:0007669"/>
    <property type="project" value="InterPro"/>
</dbReference>
<evidence type="ECO:0000256" key="1">
    <source>
        <dbReference type="ARBA" id="ARBA00008799"/>
    </source>
</evidence>
<proteinExistence type="inferred from homology"/>
<keyword evidence="2" id="KW-1133">Transmembrane helix</keyword>